<keyword evidence="2" id="KW-0378">Hydrolase</keyword>
<evidence type="ECO:0000256" key="1">
    <source>
        <dbReference type="ARBA" id="ARBA00007169"/>
    </source>
</evidence>
<dbReference type="Gene3D" id="3.40.50.1820">
    <property type="entry name" value="alpha/beta hydrolase"/>
    <property type="match status" value="1"/>
</dbReference>
<evidence type="ECO:0000256" key="2">
    <source>
        <dbReference type="ARBA" id="ARBA00022801"/>
    </source>
</evidence>
<dbReference type="InterPro" id="IPR001031">
    <property type="entry name" value="Thioesterase"/>
</dbReference>
<dbReference type="InterPro" id="IPR012223">
    <property type="entry name" value="TEII"/>
</dbReference>
<sequence>MTVANAAAGAAWFRVFRPRPAARLRLICFPHAGGAASAFHELAGHVPDTVEVAAVQYPGRQDRFGEPVPDTLDELAAELAGAVAATLDRPTAFFGHSMGATVAFEVARKLRASHPGAPVRLFASARKAPHVDTRRALTFADDEAAMEYIRALGGAGAQLLDEPELRELVLPVLRADFRLIAGHAHTPGAPLACPVTVVIGDEDASCTPADARAWARHTVAGQDTHALPGGHFYLETAARQLAGLLVARLDADVPGTAPAAASPAPAGGGR</sequence>
<dbReference type="AlphaFoldDB" id="A0A918ZZD0"/>
<evidence type="ECO:0000313" key="4">
    <source>
        <dbReference type="EMBL" id="GHE77716.1"/>
    </source>
</evidence>
<proteinExistence type="inferred from homology"/>
<name>A0A918ZZD0_9ACTN</name>
<dbReference type="GO" id="GO:0008610">
    <property type="term" value="P:lipid biosynthetic process"/>
    <property type="evidence" value="ECO:0007669"/>
    <property type="project" value="TreeGrafter"/>
</dbReference>
<dbReference type="GO" id="GO:0016787">
    <property type="term" value="F:hydrolase activity"/>
    <property type="evidence" value="ECO:0007669"/>
    <property type="project" value="UniProtKB-KW"/>
</dbReference>
<reference evidence="4" key="2">
    <citation type="submission" date="2020-09" db="EMBL/GenBank/DDBJ databases">
        <authorList>
            <person name="Sun Q."/>
            <person name="Ohkuma M."/>
        </authorList>
    </citation>
    <scope>NUCLEOTIDE SEQUENCE</scope>
    <source>
        <strain evidence="4">JCM 4784</strain>
    </source>
</reference>
<gene>
    <name evidence="4" type="ORF">GCM10018785_52470</name>
</gene>
<dbReference type="RefSeq" id="WP_190138515.1">
    <property type="nucleotide sequence ID" value="NZ_BNBT01000099.1"/>
</dbReference>
<comment type="caution">
    <text evidence="4">The sequence shown here is derived from an EMBL/GenBank/DDBJ whole genome shotgun (WGS) entry which is preliminary data.</text>
</comment>
<reference evidence="4" key="1">
    <citation type="journal article" date="2014" name="Int. J. Syst. Evol. Microbiol.">
        <title>Complete genome sequence of Corynebacterium casei LMG S-19264T (=DSM 44701T), isolated from a smear-ripened cheese.</title>
        <authorList>
            <consortium name="US DOE Joint Genome Institute (JGI-PGF)"/>
            <person name="Walter F."/>
            <person name="Albersmeier A."/>
            <person name="Kalinowski J."/>
            <person name="Ruckert C."/>
        </authorList>
    </citation>
    <scope>NUCLEOTIDE SEQUENCE</scope>
    <source>
        <strain evidence="4">JCM 4784</strain>
    </source>
</reference>
<organism evidence="4 5">
    <name type="scientific">Streptomyces longispororuber</name>
    <dbReference type="NCBI Taxonomy" id="68230"/>
    <lineage>
        <taxon>Bacteria</taxon>
        <taxon>Bacillati</taxon>
        <taxon>Actinomycetota</taxon>
        <taxon>Actinomycetes</taxon>
        <taxon>Kitasatosporales</taxon>
        <taxon>Streptomycetaceae</taxon>
        <taxon>Streptomyces</taxon>
    </lineage>
</organism>
<comment type="similarity">
    <text evidence="1">Belongs to the thioesterase family.</text>
</comment>
<accession>A0A918ZZD0</accession>
<dbReference type="SMART" id="SM00824">
    <property type="entry name" value="PKS_TE"/>
    <property type="match status" value="1"/>
</dbReference>
<dbReference type="SUPFAM" id="SSF53474">
    <property type="entry name" value="alpha/beta-Hydrolases"/>
    <property type="match status" value="1"/>
</dbReference>
<dbReference type="Pfam" id="PF00975">
    <property type="entry name" value="Thioesterase"/>
    <property type="match status" value="1"/>
</dbReference>
<dbReference type="EMBL" id="BNBT01000099">
    <property type="protein sequence ID" value="GHE77716.1"/>
    <property type="molecule type" value="Genomic_DNA"/>
</dbReference>
<dbReference type="InterPro" id="IPR029058">
    <property type="entry name" value="AB_hydrolase_fold"/>
</dbReference>
<keyword evidence="5" id="KW-1185">Reference proteome</keyword>
<feature type="domain" description="Thioesterase TesA-like" evidence="3">
    <location>
        <begin position="27"/>
        <end position="245"/>
    </location>
</feature>
<dbReference type="Proteomes" id="UP000608024">
    <property type="component" value="Unassembled WGS sequence"/>
</dbReference>
<evidence type="ECO:0000313" key="5">
    <source>
        <dbReference type="Proteomes" id="UP000608024"/>
    </source>
</evidence>
<protein>
    <submittedName>
        <fullName evidence="4">Thioesterase</fullName>
    </submittedName>
</protein>
<dbReference type="PANTHER" id="PTHR11487">
    <property type="entry name" value="THIOESTERASE"/>
    <property type="match status" value="1"/>
</dbReference>
<dbReference type="PANTHER" id="PTHR11487:SF0">
    <property type="entry name" value="S-ACYL FATTY ACID SYNTHASE THIOESTERASE, MEDIUM CHAIN"/>
    <property type="match status" value="1"/>
</dbReference>
<evidence type="ECO:0000259" key="3">
    <source>
        <dbReference type="SMART" id="SM00824"/>
    </source>
</evidence>
<dbReference type="InterPro" id="IPR020802">
    <property type="entry name" value="TesA-like"/>
</dbReference>